<dbReference type="EMBL" id="LCBN01000064">
    <property type="protein sequence ID" value="KKS11781.1"/>
    <property type="molecule type" value="Genomic_DNA"/>
</dbReference>
<name>A0A0G0YQ58_9BACT</name>
<dbReference type="PANTHER" id="PTHR21445">
    <property type="entry name" value="ENDONUCLEASE IV ENDODEOXYRIBONUCLEASE IV"/>
    <property type="match status" value="1"/>
</dbReference>
<dbReference type="InterPro" id="IPR036237">
    <property type="entry name" value="Xyl_isomerase-like_sf"/>
</dbReference>
<dbReference type="GO" id="GO:0008081">
    <property type="term" value="F:phosphoric diester hydrolase activity"/>
    <property type="evidence" value="ECO:0007669"/>
    <property type="project" value="TreeGrafter"/>
</dbReference>
<comment type="caution">
    <text evidence="2">The sequence shown here is derived from an EMBL/GenBank/DDBJ whole genome shotgun (WGS) entry which is preliminary data.</text>
</comment>
<dbReference type="Proteomes" id="UP000034753">
    <property type="component" value="Unassembled WGS sequence"/>
</dbReference>
<evidence type="ECO:0000313" key="3">
    <source>
        <dbReference type="Proteomes" id="UP000034753"/>
    </source>
</evidence>
<dbReference type="InterPro" id="IPR013022">
    <property type="entry name" value="Xyl_isomerase-like_TIM-brl"/>
</dbReference>
<dbReference type="SUPFAM" id="SSF51658">
    <property type="entry name" value="Xylose isomerase-like"/>
    <property type="match status" value="1"/>
</dbReference>
<dbReference type="AlphaFoldDB" id="A0A0G0YQ58"/>
<feature type="domain" description="Xylose isomerase-like TIM barrel" evidence="1">
    <location>
        <begin position="24"/>
        <end position="107"/>
    </location>
</feature>
<reference evidence="2 3" key="1">
    <citation type="journal article" date="2015" name="Nature">
        <title>rRNA introns, odd ribosomes, and small enigmatic genomes across a large radiation of phyla.</title>
        <authorList>
            <person name="Brown C.T."/>
            <person name="Hug L.A."/>
            <person name="Thomas B.C."/>
            <person name="Sharon I."/>
            <person name="Castelle C.J."/>
            <person name="Singh A."/>
            <person name="Wilkins M.J."/>
            <person name="Williams K.H."/>
            <person name="Banfield J.F."/>
        </authorList>
    </citation>
    <scope>NUCLEOTIDE SEQUENCE [LARGE SCALE GENOMIC DNA]</scope>
</reference>
<dbReference type="InterPro" id="IPR001719">
    <property type="entry name" value="AP_endonuc_2"/>
</dbReference>
<keyword evidence="2" id="KW-0255">Endonuclease</keyword>
<dbReference type="Pfam" id="PF01261">
    <property type="entry name" value="AP_endonuc_2"/>
    <property type="match status" value="1"/>
</dbReference>
<dbReference type="GO" id="GO:0008270">
    <property type="term" value="F:zinc ion binding"/>
    <property type="evidence" value="ECO:0007669"/>
    <property type="project" value="InterPro"/>
</dbReference>
<dbReference type="GO" id="GO:0006284">
    <property type="term" value="P:base-excision repair"/>
    <property type="evidence" value="ECO:0007669"/>
    <property type="project" value="TreeGrafter"/>
</dbReference>
<keyword evidence="2" id="KW-0540">Nuclease</keyword>
<dbReference type="PANTHER" id="PTHR21445:SF0">
    <property type="entry name" value="APURINIC-APYRIMIDINIC ENDONUCLEASE"/>
    <property type="match status" value="1"/>
</dbReference>
<sequence>MAKIRFGPAGLGGVKESIENLEEFNRLGLRACEIAFTHGIYIKENETAEIKKAAEKFNIKLSIHAPYWINLNSKEEHKIEQSKKRIIDCCKIGHLLGADKIVFHPGY</sequence>
<dbReference type="Gene3D" id="3.20.20.150">
    <property type="entry name" value="Divalent-metal-dependent TIM barrel enzymes"/>
    <property type="match status" value="1"/>
</dbReference>
<gene>
    <name evidence="2" type="ORF">UU67_C0064G0007</name>
</gene>
<dbReference type="GO" id="GO:0003906">
    <property type="term" value="F:DNA-(apurinic or apyrimidinic site) endonuclease activity"/>
    <property type="evidence" value="ECO:0007669"/>
    <property type="project" value="TreeGrafter"/>
</dbReference>
<organism evidence="2 3">
    <name type="scientific">Candidatus Daviesbacteria bacterium GW2011_GWB1_41_5</name>
    <dbReference type="NCBI Taxonomy" id="1618429"/>
    <lineage>
        <taxon>Bacteria</taxon>
        <taxon>Candidatus Daviesiibacteriota</taxon>
    </lineage>
</organism>
<protein>
    <submittedName>
        <fullName evidence="2">Endonuclease IV</fullName>
    </submittedName>
</protein>
<keyword evidence="2" id="KW-0378">Hydrolase</keyword>
<accession>A0A0G0YQ58</accession>
<feature type="non-terminal residue" evidence="2">
    <location>
        <position position="107"/>
    </location>
</feature>
<proteinExistence type="predicted"/>
<dbReference type="GO" id="GO:0003677">
    <property type="term" value="F:DNA binding"/>
    <property type="evidence" value="ECO:0007669"/>
    <property type="project" value="InterPro"/>
</dbReference>
<evidence type="ECO:0000313" key="2">
    <source>
        <dbReference type="EMBL" id="KKS11781.1"/>
    </source>
</evidence>
<evidence type="ECO:0000259" key="1">
    <source>
        <dbReference type="Pfam" id="PF01261"/>
    </source>
</evidence>